<evidence type="ECO:0000313" key="1">
    <source>
        <dbReference type="EMBL" id="SCL44174.1"/>
    </source>
</evidence>
<organism evidence="1 2">
    <name type="scientific">Micromonospora citrea</name>
    <dbReference type="NCBI Taxonomy" id="47855"/>
    <lineage>
        <taxon>Bacteria</taxon>
        <taxon>Bacillati</taxon>
        <taxon>Actinomycetota</taxon>
        <taxon>Actinomycetes</taxon>
        <taxon>Micromonosporales</taxon>
        <taxon>Micromonosporaceae</taxon>
        <taxon>Micromonospora</taxon>
    </lineage>
</organism>
<reference evidence="2" key="1">
    <citation type="submission" date="2016-06" db="EMBL/GenBank/DDBJ databases">
        <authorList>
            <person name="Varghese N."/>
            <person name="Submissions Spin"/>
        </authorList>
    </citation>
    <scope>NUCLEOTIDE SEQUENCE [LARGE SCALE GENOMIC DNA]</scope>
    <source>
        <strain evidence="2">DSM 43903</strain>
    </source>
</reference>
<dbReference type="InterPro" id="IPR027635">
    <property type="entry name" value="Lantibiotic2_lead_pep_dom"/>
</dbReference>
<dbReference type="AlphaFoldDB" id="A0A1C6TQU3"/>
<dbReference type="OrthoDB" id="3538673at2"/>
<sequence length="82" mass="8878">METAARAWKDPVFRAALDDAELALLPAHPVGAVELDEMVTDGTRGAGTESTATMGCCNGEPYTFRTCLTCYPLWTCRTCWGC</sequence>
<gene>
    <name evidence="1" type="ORF">GA0070606_0171</name>
</gene>
<dbReference type="RefSeq" id="WP_091094588.1">
    <property type="nucleotide sequence ID" value="NZ_FMHZ01000002.1"/>
</dbReference>
<keyword evidence="2" id="KW-1185">Reference proteome</keyword>
<dbReference type="GO" id="GO:0042742">
    <property type="term" value="P:defense response to bacterium"/>
    <property type="evidence" value="ECO:0007669"/>
    <property type="project" value="InterPro"/>
</dbReference>
<protein>
    <submittedName>
        <fullName evidence="1">Type 2 lantibiotic, mersacidin/lichenicidin family</fullName>
    </submittedName>
</protein>
<accession>A0A1C6TQU3</accession>
<name>A0A1C6TQU3_9ACTN</name>
<dbReference type="EMBL" id="FMHZ01000002">
    <property type="protein sequence ID" value="SCL44174.1"/>
    <property type="molecule type" value="Genomic_DNA"/>
</dbReference>
<proteinExistence type="predicted"/>
<dbReference type="NCBIfam" id="TIGR03898">
    <property type="entry name" value="lanti_MRSA_kill"/>
    <property type="match status" value="1"/>
</dbReference>
<evidence type="ECO:0000313" key="2">
    <source>
        <dbReference type="Proteomes" id="UP000199001"/>
    </source>
</evidence>
<dbReference type="Proteomes" id="UP000199001">
    <property type="component" value="Unassembled WGS sequence"/>
</dbReference>
<dbReference type="STRING" id="47855.GA0070606_0171"/>